<feature type="region of interest" description="Disordered" evidence="3">
    <location>
        <begin position="27"/>
        <end position="148"/>
    </location>
</feature>
<dbReference type="PANTHER" id="PTHR18934:SF145">
    <property type="entry name" value="ATP-DEPENDENT RNA HELICASE DHX57-RELATED"/>
    <property type="match status" value="1"/>
</dbReference>
<gene>
    <name evidence="6" type="ORF">PCOR1329_LOCUS57174</name>
</gene>
<dbReference type="PROSITE" id="PS51192">
    <property type="entry name" value="HELICASE_ATP_BIND_1"/>
    <property type="match status" value="1"/>
</dbReference>
<dbReference type="InterPro" id="IPR001650">
    <property type="entry name" value="Helicase_C-like"/>
</dbReference>
<dbReference type="Gene3D" id="3.40.50.300">
    <property type="entry name" value="P-loop containing nucleotide triphosphate hydrolases"/>
    <property type="match status" value="2"/>
</dbReference>
<feature type="region of interest" description="Disordered" evidence="3">
    <location>
        <begin position="254"/>
        <end position="280"/>
    </location>
</feature>
<evidence type="ECO:0000313" key="7">
    <source>
        <dbReference type="Proteomes" id="UP001189429"/>
    </source>
</evidence>
<evidence type="ECO:0000259" key="5">
    <source>
        <dbReference type="PROSITE" id="PS51194"/>
    </source>
</evidence>
<dbReference type="InterPro" id="IPR027417">
    <property type="entry name" value="P-loop_NTPase"/>
</dbReference>
<comment type="caution">
    <text evidence="6">The sequence shown here is derived from an EMBL/GenBank/DDBJ whole genome shotgun (WGS) entry which is preliminary data.</text>
</comment>
<dbReference type="CDD" id="cd17917">
    <property type="entry name" value="DEXHc_RHA-like"/>
    <property type="match status" value="1"/>
</dbReference>
<keyword evidence="1" id="KW-0547">Nucleotide-binding</keyword>
<evidence type="ECO:0008006" key="8">
    <source>
        <dbReference type="Google" id="ProtNLM"/>
    </source>
</evidence>
<proteinExistence type="predicted"/>
<dbReference type="CDD" id="cd18791">
    <property type="entry name" value="SF2_C_RHA"/>
    <property type="match status" value="1"/>
</dbReference>
<dbReference type="SMART" id="SM00487">
    <property type="entry name" value="DEXDc"/>
    <property type="match status" value="1"/>
</dbReference>
<protein>
    <recommendedName>
        <fullName evidence="8">RNA helicase</fullName>
    </recommendedName>
</protein>
<name>A0ABN9VDW1_9DINO</name>
<feature type="compositionally biased region" description="Basic residues" evidence="3">
    <location>
        <begin position="31"/>
        <end position="53"/>
    </location>
</feature>
<evidence type="ECO:0000256" key="1">
    <source>
        <dbReference type="ARBA" id="ARBA00022741"/>
    </source>
</evidence>
<dbReference type="Pfam" id="PF00271">
    <property type="entry name" value="Helicase_C"/>
    <property type="match status" value="1"/>
</dbReference>
<dbReference type="InterPro" id="IPR014001">
    <property type="entry name" value="Helicase_ATP-bd"/>
</dbReference>
<evidence type="ECO:0000256" key="2">
    <source>
        <dbReference type="ARBA" id="ARBA00022840"/>
    </source>
</evidence>
<evidence type="ECO:0000256" key="3">
    <source>
        <dbReference type="SAM" id="MobiDB-lite"/>
    </source>
</evidence>
<keyword evidence="2" id="KW-0067">ATP-binding</keyword>
<feature type="region of interest" description="Disordered" evidence="3">
    <location>
        <begin position="872"/>
        <end position="899"/>
    </location>
</feature>
<keyword evidence="7" id="KW-1185">Reference proteome</keyword>
<feature type="non-terminal residue" evidence="6">
    <location>
        <position position="1"/>
    </location>
</feature>
<dbReference type="Proteomes" id="UP001189429">
    <property type="component" value="Unassembled WGS sequence"/>
</dbReference>
<accession>A0ABN9VDW1</accession>
<dbReference type="EMBL" id="CAUYUJ010017057">
    <property type="protein sequence ID" value="CAK0871302.1"/>
    <property type="molecule type" value="Genomic_DNA"/>
</dbReference>
<reference evidence="6" key="1">
    <citation type="submission" date="2023-10" db="EMBL/GenBank/DDBJ databases">
        <authorList>
            <person name="Chen Y."/>
            <person name="Shah S."/>
            <person name="Dougan E. K."/>
            <person name="Thang M."/>
            <person name="Chan C."/>
        </authorList>
    </citation>
    <scope>NUCLEOTIDE SEQUENCE [LARGE SCALE GENOMIC DNA]</scope>
</reference>
<sequence length="975" mass="103090">GPSWVHVGHCISSVMLLGGEKARLDREAKKAMKKAKKASKKAAKKLKKAKKAMAARGLGGRGPKAAGRATPARRRRPRSPETLSSDVSETAVRGAAGRRARGQSPAESSCDCECLGGAQAARPAPPPRRLRLRRQLRPGPGGAAPRGSAAGAAAACTAPPAAAAAAPAGAQAAASRGSDTVTLRATRKLGLVRVVQRAPPAAPAARPAAGGAPLGAAACAPRSLRELRRAVAVARHPGLFPGSAAAAWARAPPRAAGAGGASRPPRAAPRPEAARLELSPEAQQALQATVEALRLEGACGGAEGSAAGRQGGEEWRGSLPESVPVPPPGRGGGPLQAARASLPVFAHRGPFLRVLEAHQVVVVEGETGCGKTTQLPQYVLEAAAAEARHCRVLVTQPRRISAIGVAQRVAEERGERCGDTVGYAIRMESRSSAATSLLFCTTGMALRWLESAPDLPGFTHVFADEVHERSLEGDLLLLALKGLAGRRPELRVVLMSATLDSDLFSQYFDGAPRFKVPGRTFPVNTLFLEDALEMTGHVVDSWADWDVEDVREQALAERYRSYSAGVRSALAVLDHDEAVPALAREPARSWLLPLHGALPPEEQRRVFRRPPAGVRKVILATNIAETSITIDDVGVVVVLEDYLLWRWQQTEEALCGPPPDGPGSIAMLRLVVMAQGDSKRVLNAFQSLRQQDREQLEVELAVSGCSGQSYRREPSQALCPSSEGGPAILVYYAPALMQKAGAADPCGALVLLADILRQARGLFPLRKDKASETVLVRIDALKELQVSAIRQPSQPGDVWVLHRTSTKEAHVHQVNLMRNNGKNIDWDTSRVLFVNDGRVAPDAAMLRSRSGSFGPMPARAKFQSIVRRRMSFSPSRRPSGHTHLGGAQGDSKRGASDTHGTANAIASTTFHVTGSHDCIHEITEVTVTSGSASSEGQQCANVRAQVSRDVGLVDGEIYGKGAKPACTHAEDCARA</sequence>
<dbReference type="SUPFAM" id="SSF52540">
    <property type="entry name" value="P-loop containing nucleoside triphosphate hydrolases"/>
    <property type="match status" value="1"/>
</dbReference>
<evidence type="ECO:0000259" key="4">
    <source>
        <dbReference type="PROSITE" id="PS51192"/>
    </source>
</evidence>
<organism evidence="6 7">
    <name type="scientific">Prorocentrum cordatum</name>
    <dbReference type="NCBI Taxonomy" id="2364126"/>
    <lineage>
        <taxon>Eukaryota</taxon>
        <taxon>Sar</taxon>
        <taxon>Alveolata</taxon>
        <taxon>Dinophyceae</taxon>
        <taxon>Prorocentrales</taxon>
        <taxon>Prorocentraceae</taxon>
        <taxon>Prorocentrum</taxon>
    </lineage>
</organism>
<dbReference type="PROSITE" id="PS51194">
    <property type="entry name" value="HELICASE_CTER"/>
    <property type="match status" value="1"/>
</dbReference>
<feature type="compositionally biased region" description="Low complexity" evidence="3">
    <location>
        <begin position="254"/>
        <end position="265"/>
    </location>
</feature>
<evidence type="ECO:0000313" key="6">
    <source>
        <dbReference type="EMBL" id="CAK0871302.1"/>
    </source>
</evidence>
<dbReference type="Pfam" id="PF00270">
    <property type="entry name" value="DEAD"/>
    <property type="match status" value="1"/>
</dbReference>
<feature type="domain" description="Helicase ATP-binding" evidence="4">
    <location>
        <begin position="352"/>
        <end position="517"/>
    </location>
</feature>
<dbReference type="InterPro" id="IPR011545">
    <property type="entry name" value="DEAD/DEAH_box_helicase_dom"/>
</dbReference>
<feature type="region of interest" description="Disordered" evidence="3">
    <location>
        <begin position="301"/>
        <end position="336"/>
    </location>
</feature>
<feature type="domain" description="Helicase C-terminal" evidence="5">
    <location>
        <begin position="542"/>
        <end position="704"/>
    </location>
</feature>
<dbReference type="PANTHER" id="PTHR18934">
    <property type="entry name" value="ATP-DEPENDENT RNA HELICASE"/>
    <property type="match status" value="1"/>
</dbReference>